<dbReference type="PANTHER" id="PTHR37467">
    <property type="entry name" value="EXPORTED CALCIUM-BINDING GLYCOPROTEIN-RELATED"/>
    <property type="match status" value="1"/>
</dbReference>
<dbReference type="InterPro" id="IPR053180">
    <property type="entry name" value="Ca-binding_acidic-repeat"/>
</dbReference>
<evidence type="ECO:0000256" key="6">
    <source>
        <dbReference type="SAM" id="SignalP"/>
    </source>
</evidence>
<evidence type="ECO:0000313" key="9">
    <source>
        <dbReference type="Proteomes" id="UP000636918"/>
    </source>
</evidence>
<evidence type="ECO:0000256" key="1">
    <source>
        <dbReference type="ARBA" id="ARBA00004613"/>
    </source>
</evidence>
<dbReference type="Gene3D" id="3.90.182.10">
    <property type="entry name" value="Toxin - Anthrax Protective Antigen,domain 1"/>
    <property type="match status" value="1"/>
</dbReference>
<dbReference type="InterPro" id="IPR013783">
    <property type="entry name" value="Ig-like_fold"/>
</dbReference>
<evidence type="ECO:0000256" key="3">
    <source>
        <dbReference type="ARBA" id="ARBA00022729"/>
    </source>
</evidence>
<evidence type="ECO:0000256" key="4">
    <source>
        <dbReference type="ARBA" id="ARBA00022837"/>
    </source>
</evidence>
<feature type="region of interest" description="Disordered" evidence="5">
    <location>
        <begin position="436"/>
        <end position="544"/>
    </location>
</feature>
<keyword evidence="9" id="KW-1185">Reference proteome</keyword>
<dbReference type="Proteomes" id="UP000636918">
    <property type="component" value="Unassembled WGS sequence"/>
</dbReference>
<feature type="compositionally biased region" description="Polar residues" evidence="5">
    <location>
        <begin position="375"/>
        <end position="391"/>
    </location>
</feature>
<keyword evidence="3 6" id="KW-0732">Signal</keyword>
<organism evidence="8 9">
    <name type="scientific">Nocardioides baculatus</name>
    <dbReference type="NCBI Taxonomy" id="2801337"/>
    <lineage>
        <taxon>Bacteria</taxon>
        <taxon>Bacillati</taxon>
        <taxon>Actinomycetota</taxon>
        <taxon>Actinomycetes</taxon>
        <taxon>Propionibacteriales</taxon>
        <taxon>Nocardioidaceae</taxon>
        <taxon>Nocardioides</taxon>
    </lineage>
</organism>
<feature type="compositionally biased region" description="Basic and acidic residues" evidence="5">
    <location>
        <begin position="634"/>
        <end position="656"/>
    </location>
</feature>
<dbReference type="EMBL" id="JAERSG010000003">
    <property type="protein sequence ID" value="MBL0748182.1"/>
    <property type="molecule type" value="Genomic_DNA"/>
</dbReference>
<dbReference type="Pfam" id="PF18884">
    <property type="entry name" value="TSP3_bac"/>
    <property type="match status" value="3"/>
</dbReference>
<feature type="region of interest" description="Disordered" evidence="5">
    <location>
        <begin position="354"/>
        <end position="396"/>
    </location>
</feature>
<feature type="domain" description="Bacterial Ig-like" evidence="7">
    <location>
        <begin position="379"/>
        <end position="454"/>
    </location>
</feature>
<accession>A0ABS1L9I8</accession>
<gene>
    <name evidence="8" type="ORF">JI751_11215</name>
</gene>
<keyword evidence="4" id="KW-0106">Calcium</keyword>
<dbReference type="InterPro" id="IPR059100">
    <property type="entry name" value="TSP3_bac"/>
</dbReference>
<dbReference type="PANTHER" id="PTHR37467:SF1">
    <property type="entry name" value="EXPORTED CALCIUM-BINDING GLYCOPROTEIN"/>
    <property type="match status" value="1"/>
</dbReference>
<dbReference type="InterPro" id="IPR028974">
    <property type="entry name" value="TSP_type-3_rpt"/>
</dbReference>
<feature type="compositionally biased region" description="Polar residues" evidence="5">
    <location>
        <begin position="114"/>
        <end position="130"/>
    </location>
</feature>
<feature type="signal peptide" evidence="6">
    <location>
        <begin position="1"/>
        <end position="38"/>
    </location>
</feature>
<sequence length="679" mass="67757">MGSTTHHRLSNRFTRGAAVAVALALPGTFLATAQTASAAPVPTSATASTSAGFLGVDVLGATLPAPIGSINAAAVDVASATGSLQAGAPRVTARASNLGAELGGEQLPDILSSAQQTAPPTNPSATTVQSGAIPPNPLLNAGISTSVAHAQFTDGSCLPAGTPLSSSSTTTVDASVLDVPGVGRLLNAPGTVKTQQDVSLAATGGANDARRVVSTASSNLAALNLFDQVTVGVSQDPTLTATASGVTGGADVAYTQPVVTITPQGQPAQTLDAANEVATFALPENPLLTVELSLGALTKTVAADGTSASGQAALLHLKLATTGAVGPLPVPSVTIADVDIVPLSASAGAPAGGIECGDGGGGPTPGAINAPDITSPANGATVNDTTPTISGTGLPGAQVTVTEGGATVCTATVLANGTWSCDPGAPLAAGPHTVSATQTLDGRTSSADTTTFTVVPDPNDPDGDGLPTGQEGPIGTNPNDPDSDDDGLTDGAEVNTHGTDPLNPDSDGDGLTDGAEVNTHGTDPLDADTDNDGLTDGQEVKGVKIRERFEICGKKVKKSITVRTNPLSNDTDKDGLRDGKEVKGYKIKQKIKTRKGSFVIGKTRSNPTKKDTDRDGLKDKAEVTGKANKLWNKAKTDPTKCDTDKGGVRDGAEVRAKANPSDWRSGPRNPGVRNGRIRG</sequence>
<comment type="caution">
    <text evidence="8">The sequence shown here is derived from an EMBL/GenBank/DDBJ whole genome shotgun (WGS) entry which is preliminary data.</text>
</comment>
<proteinExistence type="predicted"/>
<dbReference type="InterPro" id="IPR044016">
    <property type="entry name" value="Big_13"/>
</dbReference>
<comment type="subcellular location">
    <subcellularLocation>
        <location evidence="1">Secreted</location>
    </subcellularLocation>
</comment>
<dbReference type="RefSeq" id="WP_201936267.1">
    <property type="nucleotide sequence ID" value="NZ_JAERSG010000003.1"/>
</dbReference>
<evidence type="ECO:0000256" key="2">
    <source>
        <dbReference type="ARBA" id="ARBA00022525"/>
    </source>
</evidence>
<name>A0ABS1L9I8_9ACTN</name>
<feature type="compositionally biased region" description="Gly residues" evidence="5">
    <location>
        <begin position="354"/>
        <end position="364"/>
    </location>
</feature>
<feature type="compositionally biased region" description="Low complexity" evidence="5">
    <location>
        <begin position="464"/>
        <end position="480"/>
    </location>
</feature>
<reference evidence="8 9" key="1">
    <citation type="submission" date="2021-01" db="EMBL/GenBank/DDBJ databases">
        <title>Genome seq and assembly of Nocardiodes sp. G10.</title>
        <authorList>
            <person name="Chhetri G."/>
        </authorList>
    </citation>
    <scope>NUCLEOTIDE SEQUENCE [LARGE SCALE GENOMIC DNA]</scope>
    <source>
        <strain evidence="8 9">G10</strain>
    </source>
</reference>
<dbReference type="Pfam" id="PF19077">
    <property type="entry name" value="Big_13"/>
    <property type="match status" value="1"/>
</dbReference>
<feature type="region of interest" description="Disordered" evidence="5">
    <location>
        <begin position="596"/>
        <end position="679"/>
    </location>
</feature>
<evidence type="ECO:0000313" key="8">
    <source>
        <dbReference type="EMBL" id="MBL0748182.1"/>
    </source>
</evidence>
<dbReference type="Gene3D" id="2.60.40.10">
    <property type="entry name" value="Immunoglobulins"/>
    <property type="match status" value="1"/>
</dbReference>
<feature type="compositionally biased region" description="Polar residues" evidence="5">
    <location>
        <begin position="436"/>
        <end position="453"/>
    </location>
</feature>
<evidence type="ECO:0000259" key="7">
    <source>
        <dbReference type="Pfam" id="PF19077"/>
    </source>
</evidence>
<evidence type="ECO:0000256" key="5">
    <source>
        <dbReference type="SAM" id="MobiDB-lite"/>
    </source>
</evidence>
<feature type="region of interest" description="Disordered" evidence="5">
    <location>
        <begin position="114"/>
        <end position="133"/>
    </location>
</feature>
<feature type="chain" id="PRO_5047092984" description="Bacterial Ig-like domain-containing protein" evidence="6">
    <location>
        <begin position="39"/>
        <end position="679"/>
    </location>
</feature>
<dbReference type="SUPFAM" id="SSF103647">
    <property type="entry name" value="TSP type-3 repeat"/>
    <property type="match status" value="1"/>
</dbReference>
<keyword evidence="2" id="KW-0964">Secreted</keyword>
<protein>
    <recommendedName>
        <fullName evidence="7">Bacterial Ig-like domain-containing protein</fullName>
    </recommendedName>
</protein>
<feature type="compositionally biased region" description="Basic and acidic residues" evidence="5">
    <location>
        <begin position="608"/>
        <end position="623"/>
    </location>
</feature>